<gene>
    <name evidence="1" type="ORF">PIB30_054507</name>
</gene>
<accession>A0ABU6TJE1</accession>
<name>A0ABU6TJE1_9FABA</name>
<evidence type="ECO:0000313" key="2">
    <source>
        <dbReference type="Proteomes" id="UP001341840"/>
    </source>
</evidence>
<organism evidence="1 2">
    <name type="scientific">Stylosanthes scabra</name>
    <dbReference type="NCBI Taxonomy" id="79078"/>
    <lineage>
        <taxon>Eukaryota</taxon>
        <taxon>Viridiplantae</taxon>
        <taxon>Streptophyta</taxon>
        <taxon>Embryophyta</taxon>
        <taxon>Tracheophyta</taxon>
        <taxon>Spermatophyta</taxon>
        <taxon>Magnoliopsida</taxon>
        <taxon>eudicotyledons</taxon>
        <taxon>Gunneridae</taxon>
        <taxon>Pentapetalae</taxon>
        <taxon>rosids</taxon>
        <taxon>fabids</taxon>
        <taxon>Fabales</taxon>
        <taxon>Fabaceae</taxon>
        <taxon>Papilionoideae</taxon>
        <taxon>50 kb inversion clade</taxon>
        <taxon>dalbergioids sensu lato</taxon>
        <taxon>Dalbergieae</taxon>
        <taxon>Pterocarpus clade</taxon>
        <taxon>Stylosanthes</taxon>
    </lineage>
</organism>
<dbReference type="EMBL" id="JASCZI010091037">
    <property type="protein sequence ID" value="MED6148589.1"/>
    <property type="molecule type" value="Genomic_DNA"/>
</dbReference>
<protein>
    <submittedName>
        <fullName evidence="1">Uncharacterized protein</fullName>
    </submittedName>
</protein>
<proteinExistence type="predicted"/>
<reference evidence="1 2" key="1">
    <citation type="journal article" date="2023" name="Plants (Basel)">
        <title>Bridging the Gap: Combining Genomics and Transcriptomics Approaches to Understand Stylosanthes scabra, an Orphan Legume from the Brazilian Caatinga.</title>
        <authorList>
            <person name="Ferreira-Neto J.R.C."/>
            <person name="da Silva M.D."/>
            <person name="Binneck E."/>
            <person name="de Melo N.F."/>
            <person name="da Silva R.H."/>
            <person name="de Melo A.L.T.M."/>
            <person name="Pandolfi V."/>
            <person name="Bustamante F.O."/>
            <person name="Brasileiro-Vidal A.C."/>
            <person name="Benko-Iseppon A.M."/>
        </authorList>
    </citation>
    <scope>NUCLEOTIDE SEQUENCE [LARGE SCALE GENOMIC DNA]</scope>
    <source>
        <tissue evidence="1">Leaves</tissue>
    </source>
</reference>
<dbReference type="PANTHER" id="PTHR37758">
    <property type="entry name" value="OS03G0334300 PROTEIN"/>
    <property type="match status" value="1"/>
</dbReference>
<sequence length="189" mass="21330">MKNDACLSWHVSLGSQPVLYISHTTTLKTPMLTHTYKKTMKGYSSCVANTQSHAFLPSSNANSHGHHVKKVGNLWLMQRRHGWPSLVQHGKGNENGFAVVGCASWSLKSELERELEDEEEKGMARFRHKCGERKGVVELLECLEKEAIMGEDVGKDPMDYNRRAQIFDRSSRVFRALKESNSTDVVSQP</sequence>
<evidence type="ECO:0000313" key="1">
    <source>
        <dbReference type="EMBL" id="MED6148589.1"/>
    </source>
</evidence>
<keyword evidence="2" id="KW-1185">Reference proteome</keyword>
<dbReference type="Proteomes" id="UP001341840">
    <property type="component" value="Unassembled WGS sequence"/>
</dbReference>
<comment type="caution">
    <text evidence="1">The sequence shown here is derived from an EMBL/GenBank/DDBJ whole genome shotgun (WGS) entry which is preliminary data.</text>
</comment>
<dbReference type="PANTHER" id="PTHR37758:SF1">
    <property type="entry name" value="OS03G0334300 PROTEIN"/>
    <property type="match status" value="1"/>
</dbReference>